<dbReference type="GO" id="GO:0051903">
    <property type="term" value="F:S-(hydroxymethyl)glutathione dehydrogenase [NAD(P)+] activity"/>
    <property type="evidence" value="ECO:0007669"/>
    <property type="project" value="UniProtKB-EC"/>
</dbReference>
<dbReference type="InterPro" id="IPR036291">
    <property type="entry name" value="NAD(P)-bd_dom_sf"/>
</dbReference>
<proteinExistence type="predicted"/>
<dbReference type="eggNOG" id="KOG1198">
    <property type="taxonomic scope" value="Eukaryota"/>
</dbReference>
<dbReference type="CDD" id="cd08249">
    <property type="entry name" value="enoyl_reductase_like"/>
    <property type="match status" value="1"/>
</dbReference>
<dbReference type="InterPro" id="IPR020843">
    <property type="entry name" value="ER"/>
</dbReference>
<dbReference type="InterPro" id="IPR047122">
    <property type="entry name" value="Trans-enoyl_RdTase-like"/>
</dbReference>
<feature type="domain" description="Enoyl reductase (ER)" evidence="2">
    <location>
        <begin position="113"/>
        <end position="452"/>
    </location>
</feature>
<dbReference type="SUPFAM" id="SSF51735">
    <property type="entry name" value="NAD(P)-binding Rossmann-fold domains"/>
    <property type="match status" value="1"/>
</dbReference>
<dbReference type="InterPro" id="IPR013149">
    <property type="entry name" value="ADH-like_C"/>
</dbReference>
<reference evidence="3 4" key="1">
    <citation type="journal article" date="2012" name="Eukaryot. Cell">
        <title>Draft genome sequence of Wickerhamomyces ciferrii NRRL Y-1031 F-60-10.</title>
        <authorList>
            <person name="Schneider J."/>
            <person name="Andrea H."/>
            <person name="Blom J."/>
            <person name="Jaenicke S."/>
            <person name="Ruckert C."/>
            <person name="Schorsch C."/>
            <person name="Szczepanowski R."/>
            <person name="Farwick M."/>
            <person name="Goesmann A."/>
            <person name="Puhler A."/>
            <person name="Schaffer S."/>
            <person name="Tauch A."/>
            <person name="Kohler T."/>
            <person name="Brinkrolf K."/>
        </authorList>
    </citation>
    <scope>NUCLEOTIDE SEQUENCE [LARGE SCALE GENOMIC DNA]</scope>
    <source>
        <strain evidence="4">ATCC 14091 / BCRC 22168 / CBS 111 / JCM 3599 / NBRC 0793 / NRRL Y-1031 F-60-10</strain>
    </source>
</reference>
<dbReference type="Pfam" id="PF08240">
    <property type="entry name" value="ADH_N"/>
    <property type="match status" value="1"/>
</dbReference>
<gene>
    <name evidence="3" type="ORF">BN7_5136</name>
</gene>
<evidence type="ECO:0000259" key="2">
    <source>
        <dbReference type="SMART" id="SM00829"/>
    </source>
</evidence>
<dbReference type="InParanoid" id="K0KVP1"/>
<dbReference type="HOGENOM" id="CLU_026673_16_2_1"/>
<comment type="caution">
    <text evidence="3">The sequence shown here is derived from an EMBL/GenBank/DDBJ whole genome shotgun (WGS) entry which is preliminary data.</text>
</comment>
<dbReference type="GO" id="GO:0016651">
    <property type="term" value="F:oxidoreductase activity, acting on NAD(P)H"/>
    <property type="evidence" value="ECO:0007669"/>
    <property type="project" value="InterPro"/>
</dbReference>
<feature type="region of interest" description="Disordered" evidence="1">
    <location>
        <begin position="55"/>
        <end position="103"/>
    </location>
</feature>
<dbReference type="EMBL" id="CAIF01000200">
    <property type="protein sequence ID" value="CCH45554.1"/>
    <property type="molecule type" value="Genomic_DNA"/>
</dbReference>
<dbReference type="PANTHER" id="PTHR45348">
    <property type="entry name" value="HYPOTHETICAL OXIDOREDUCTASE (EUROFUNG)"/>
    <property type="match status" value="1"/>
</dbReference>
<dbReference type="SMART" id="SM00829">
    <property type="entry name" value="PKS_ER"/>
    <property type="match status" value="1"/>
</dbReference>
<sequence>MTQSTKIETTKNIEIKDINTNKSISKQLLKRKLSDLKDSDQSTILKNLNDRTLSISSTDSEDLGDRLDQNSSSSSSDEEDDQVEQKRKLETDEEEPSSKKLKRSDSQTAVVIKSFDEPFFIDNNYPIPKLNDYEVLIENKYIGLNPVDWKGKKYRFGVYSFPWIQGRESSGVVHQLGPKVDNVSKGDEVFIASTSYRDLRTSTFQNFTIFDSRLIWKLPEVLSLKESCAIGVGLITAGSVIEELNVNLFDDKDFDQEKLLKKRDSILIWGGSSGVGSYIIQLAKVAGFKKIITVASEKHNEFLTDLGATHILDRFKSKDELIKELTDIVPEGLQIGVDVVGKQTTDIVLEFLNINRSNPKESPKTFVGVVSKPSKDIDESLLENIELKEVFIKKFHENVKFGEGLVSKTWELLSQEKIKPQRNLKIYKGFEGILDGLKDLEKFGASNEKYIVEL</sequence>
<name>K0KVP1_WICCF</name>
<dbReference type="InterPro" id="IPR013154">
    <property type="entry name" value="ADH-like_N"/>
</dbReference>
<dbReference type="EC" id="1.1.1.284" evidence="3"/>
<dbReference type="PANTHER" id="PTHR45348:SF2">
    <property type="entry name" value="ZINC-TYPE ALCOHOL DEHYDROGENASE-LIKE PROTEIN C2E1P3.01"/>
    <property type="match status" value="1"/>
</dbReference>
<evidence type="ECO:0000313" key="4">
    <source>
        <dbReference type="Proteomes" id="UP000009328"/>
    </source>
</evidence>
<dbReference type="InterPro" id="IPR011032">
    <property type="entry name" value="GroES-like_sf"/>
</dbReference>
<dbReference type="AlphaFoldDB" id="K0KVP1"/>
<dbReference type="STRING" id="1206466.K0KVP1"/>
<evidence type="ECO:0000313" key="3">
    <source>
        <dbReference type="EMBL" id="CCH45554.1"/>
    </source>
</evidence>
<dbReference type="SUPFAM" id="SSF50129">
    <property type="entry name" value="GroES-like"/>
    <property type="match status" value="1"/>
</dbReference>
<dbReference type="Gene3D" id="3.40.50.720">
    <property type="entry name" value="NAD(P)-binding Rossmann-like Domain"/>
    <property type="match status" value="1"/>
</dbReference>
<keyword evidence="3" id="KW-0560">Oxidoreductase</keyword>
<keyword evidence="4" id="KW-1185">Reference proteome</keyword>
<dbReference type="Gene3D" id="3.90.180.10">
    <property type="entry name" value="Medium-chain alcohol dehydrogenases, catalytic domain"/>
    <property type="match status" value="1"/>
</dbReference>
<protein>
    <submittedName>
        <fullName evidence="3">Alcohol dehydrogenase class-3</fullName>
        <ecNumber evidence="3">1.1.1.284</ecNumber>
    </submittedName>
</protein>
<dbReference type="Proteomes" id="UP000009328">
    <property type="component" value="Unassembled WGS sequence"/>
</dbReference>
<evidence type="ECO:0000256" key="1">
    <source>
        <dbReference type="SAM" id="MobiDB-lite"/>
    </source>
</evidence>
<organism evidence="3 4">
    <name type="scientific">Wickerhamomyces ciferrii (strain ATCC 14091 / BCRC 22168 / CBS 111 / JCM 3599 / NBRC 0793 / NRRL Y-1031 F-60-10)</name>
    <name type="common">Yeast</name>
    <name type="synonym">Pichia ciferrii</name>
    <dbReference type="NCBI Taxonomy" id="1206466"/>
    <lineage>
        <taxon>Eukaryota</taxon>
        <taxon>Fungi</taxon>
        <taxon>Dikarya</taxon>
        <taxon>Ascomycota</taxon>
        <taxon>Saccharomycotina</taxon>
        <taxon>Saccharomycetes</taxon>
        <taxon>Phaffomycetales</taxon>
        <taxon>Wickerhamomycetaceae</taxon>
        <taxon>Wickerhamomyces</taxon>
    </lineage>
</organism>
<dbReference type="Pfam" id="PF00107">
    <property type="entry name" value="ADH_zinc_N"/>
    <property type="match status" value="1"/>
</dbReference>
<accession>K0KVP1</accession>